<feature type="active site" description="Nucleophile" evidence="7">
    <location>
        <position position="133"/>
    </location>
</feature>
<keyword evidence="5 7" id="KW-0573">Peptidoglycan synthesis</keyword>
<evidence type="ECO:0000256" key="3">
    <source>
        <dbReference type="ARBA" id="ARBA00022679"/>
    </source>
</evidence>
<dbReference type="AlphaFoldDB" id="A0A6M4YIZ1"/>
<dbReference type="GO" id="GO:0004180">
    <property type="term" value="F:carboxypeptidase activity"/>
    <property type="evidence" value="ECO:0007669"/>
    <property type="project" value="UniProtKB-ARBA"/>
</dbReference>
<dbReference type="RefSeq" id="WP_106884950.1">
    <property type="nucleotide sequence ID" value="NZ_CAWNWS010000078.1"/>
</dbReference>
<dbReference type="UniPathway" id="UPA00219"/>
<evidence type="ECO:0000256" key="1">
    <source>
        <dbReference type="ARBA" id="ARBA00004752"/>
    </source>
</evidence>
<dbReference type="SUPFAM" id="SSF141523">
    <property type="entry name" value="L,D-transpeptidase catalytic domain-like"/>
    <property type="match status" value="1"/>
</dbReference>
<evidence type="ECO:0000313" key="9">
    <source>
        <dbReference type="EMBL" id="QJT20668.1"/>
    </source>
</evidence>
<evidence type="ECO:0000256" key="5">
    <source>
        <dbReference type="ARBA" id="ARBA00022984"/>
    </source>
</evidence>
<evidence type="ECO:0000256" key="7">
    <source>
        <dbReference type="PROSITE-ProRule" id="PRU01373"/>
    </source>
</evidence>
<sequence>MRAVLLCLLGLWPALSFATLSADMVVVKKSSYSLTLMKDGKPVKRYWVALGPAPKGHKQQEGDQRTPEGRYTLDYKKSNSGFYKAIHINYPNLDDIKRANELGVRPGGMIMIHGQLNRMGDRRVQPSNWTNGCIAVLNHEMDEIWNAIEPGTPIVIEP</sequence>
<keyword evidence="3" id="KW-0808">Transferase</keyword>
<evidence type="ECO:0000313" key="10">
    <source>
        <dbReference type="Proteomes" id="UP000501427"/>
    </source>
</evidence>
<comment type="similarity">
    <text evidence="2">Belongs to the YkuD family.</text>
</comment>
<dbReference type="GO" id="GO:0008360">
    <property type="term" value="P:regulation of cell shape"/>
    <property type="evidence" value="ECO:0007669"/>
    <property type="project" value="UniProtKB-UniRule"/>
</dbReference>
<evidence type="ECO:0000256" key="2">
    <source>
        <dbReference type="ARBA" id="ARBA00005992"/>
    </source>
</evidence>
<feature type="domain" description="L,D-TPase catalytic" evidence="8">
    <location>
        <begin position="23"/>
        <end position="157"/>
    </location>
</feature>
<organism evidence="9 10">
    <name type="scientific">Aeromonas media</name>
    <dbReference type="NCBI Taxonomy" id="651"/>
    <lineage>
        <taxon>Bacteria</taxon>
        <taxon>Pseudomonadati</taxon>
        <taxon>Pseudomonadota</taxon>
        <taxon>Gammaproteobacteria</taxon>
        <taxon>Aeromonadales</taxon>
        <taxon>Aeromonadaceae</taxon>
        <taxon>Aeromonas</taxon>
    </lineage>
</organism>
<evidence type="ECO:0000256" key="6">
    <source>
        <dbReference type="ARBA" id="ARBA00023316"/>
    </source>
</evidence>
<gene>
    <name evidence="9" type="ORF">E4184_03725</name>
</gene>
<keyword evidence="4 7" id="KW-0133">Cell shape</keyword>
<name>A0A6M4YIZ1_AERME</name>
<accession>A0A6M4YIZ1</accession>
<dbReference type="InterPro" id="IPR005490">
    <property type="entry name" value="LD_TPept_cat_dom"/>
</dbReference>
<keyword evidence="6 7" id="KW-0961">Cell wall biogenesis/degradation</keyword>
<dbReference type="EMBL" id="CP038441">
    <property type="protein sequence ID" value="QJT20668.1"/>
    <property type="molecule type" value="Genomic_DNA"/>
</dbReference>
<evidence type="ECO:0000259" key="8">
    <source>
        <dbReference type="PROSITE" id="PS52029"/>
    </source>
</evidence>
<dbReference type="GeneID" id="99771878"/>
<dbReference type="GO" id="GO:0009252">
    <property type="term" value="P:peptidoglycan biosynthetic process"/>
    <property type="evidence" value="ECO:0007669"/>
    <property type="project" value="UniProtKB-UniPathway"/>
</dbReference>
<dbReference type="Proteomes" id="UP000501427">
    <property type="component" value="Chromosome"/>
</dbReference>
<evidence type="ECO:0000256" key="4">
    <source>
        <dbReference type="ARBA" id="ARBA00022960"/>
    </source>
</evidence>
<proteinExistence type="inferred from homology"/>
<reference evidence="9 10" key="1">
    <citation type="submission" date="2019-03" db="EMBL/GenBank/DDBJ databases">
        <title>Novel transposon Tn6433 accelerates the dissemination of tet(E) in Aeromonas from aerobic biofilm under oxytetracycline stress.</title>
        <authorList>
            <person name="Shi Y."/>
            <person name="Tian Z."/>
            <person name="Zhang Y."/>
            <person name="Zhang H."/>
            <person name="Yang M."/>
        </authorList>
    </citation>
    <scope>NUCLEOTIDE SEQUENCE [LARGE SCALE GENOMIC DNA]</scope>
    <source>
        <strain evidence="9 10">T0.1-19</strain>
    </source>
</reference>
<dbReference type="Gene3D" id="2.40.440.10">
    <property type="entry name" value="L,D-transpeptidase catalytic domain-like"/>
    <property type="match status" value="1"/>
</dbReference>
<dbReference type="PANTHER" id="PTHR36699:SF1">
    <property type="entry name" value="L,D-TRANSPEPTIDASE YAFK-RELATED"/>
    <property type="match status" value="1"/>
</dbReference>
<dbReference type="GO" id="GO:0016740">
    <property type="term" value="F:transferase activity"/>
    <property type="evidence" value="ECO:0007669"/>
    <property type="project" value="UniProtKB-KW"/>
</dbReference>
<dbReference type="PANTHER" id="PTHR36699">
    <property type="entry name" value="LD-TRANSPEPTIDASE"/>
    <property type="match status" value="1"/>
</dbReference>
<dbReference type="PROSITE" id="PS52029">
    <property type="entry name" value="LD_TPASE"/>
    <property type="match status" value="1"/>
</dbReference>
<comment type="pathway">
    <text evidence="1 7">Cell wall biogenesis; peptidoglycan biosynthesis.</text>
</comment>
<dbReference type="CDD" id="cd16913">
    <property type="entry name" value="YkuD_like"/>
    <property type="match status" value="1"/>
</dbReference>
<feature type="active site" description="Proton donor/acceptor" evidence="7">
    <location>
        <position position="113"/>
    </location>
</feature>
<protein>
    <recommendedName>
        <fullName evidence="8">L,D-TPase catalytic domain-containing protein</fullName>
    </recommendedName>
</protein>
<dbReference type="Pfam" id="PF03734">
    <property type="entry name" value="YkuD"/>
    <property type="match status" value="1"/>
</dbReference>
<dbReference type="InterPro" id="IPR038063">
    <property type="entry name" value="Transpep_catalytic_dom"/>
</dbReference>
<dbReference type="GO" id="GO:0071555">
    <property type="term" value="P:cell wall organization"/>
    <property type="evidence" value="ECO:0007669"/>
    <property type="project" value="UniProtKB-UniRule"/>
</dbReference>